<organism evidence="2 3">
    <name type="scientific">Dactylosporangium vinaceum</name>
    <dbReference type="NCBI Taxonomy" id="53362"/>
    <lineage>
        <taxon>Bacteria</taxon>
        <taxon>Bacillati</taxon>
        <taxon>Actinomycetota</taxon>
        <taxon>Actinomycetes</taxon>
        <taxon>Micromonosporales</taxon>
        <taxon>Micromonosporaceae</taxon>
        <taxon>Dactylosporangium</taxon>
    </lineage>
</organism>
<dbReference type="Proteomes" id="UP001589608">
    <property type="component" value="Unassembled WGS sequence"/>
</dbReference>
<keyword evidence="1" id="KW-0812">Transmembrane</keyword>
<keyword evidence="3" id="KW-1185">Reference proteome</keyword>
<keyword evidence="1" id="KW-1133">Transmembrane helix</keyword>
<feature type="transmembrane region" description="Helical" evidence="1">
    <location>
        <begin position="175"/>
        <end position="192"/>
    </location>
</feature>
<reference evidence="2 3" key="1">
    <citation type="submission" date="2024-09" db="EMBL/GenBank/DDBJ databases">
        <authorList>
            <person name="Sun Q."/>
            <person name="Mori K."/>
        </authorList>
    </citation>
    <scope>NUCLEOTIDE SEQUENCE [LARGE SCALE GENOMIC DNA]</scope>
    <source>
        <strain evidence="2 3">JCM 3307</strain>
    </source>
</reference>
<evidence type="ECO:0000313" key="2">
    <source>
        <dbReference type="EMBL" id="MFB9452003.1"/>
    </source>
</evidence>
<evidence type="ECO:0000313" key="3">
    <source>
        <dbReference type="Proteomes" id="UP001589608"/>
    </source>
</evidence>
<feature type="transmembrane region" description="Helical" evidence="1">
    <location>
        <begin position="260"/>
        <end position="280"/>
    </location>
</feature>
<dbReference type="RefSeq" id="WP_223103732.1">
    <property type="nucleotide sequence ID" value="NZ_CP061913.1"/>
</dbReference>
<proteinExistence type="predicted"/>
<sequence length="495" mass="50879">MTLTTTPPAARTSPAVNAARLVRLEARRNVVLLLLPLLALLFWFDAYRAVMATPPYWALRGIVMQKHILLDFVPLLAGVAAWVGSRDGRRGTGELITATSRPRWIAQCAAWTATTGWGVLAYVIGVGILYGRTAAQHAPGGPAWWPAIVGLCSLPAFTALAFAAGAFFSGRFTTPIAAILALLLLEAGFRGASQSSSPYLLIVPLNALPGSTPSADVAVFGPYLPDLSICQIMALAGLGLAALAALGLPPGAAGPAARRVFAGLIALGLALTGTGVALAGTGRQQATGLVAVPALHNAADDRTIAYTPACTTSATPVCVHPAFREYLPATQAAFEPILRELAGLPGAPARIEQGPSGYAGGTPVHLSGQPPVATVDLAEAIPADTGRAYTTAELTDIFRRAFAPPLVAAVVGTGQGRPDEAQSAVLEGLLLASGTPQTPCSGACMVSEVGAPRPGSAAYEAGKRLAGLPADVRHDWLAEHLPALRAGRINLEQLP</sequence>
<gene>
    <name evidence="2" type="ORF">ACFFTR_53850</name>
</gene>
<evidence type="ECO:0008006" key="4">
    <source>
        <dbReference type="Google" id="ProtNLM"/>
    </source>
</evidence>
<protein>
    <recommendedName>
        <fullName evidence="4">ABC transporter permease</fullName>
    </recommendedName>
</protein>
<feature type="transmembrane region" description="Helical" evidence="1">
    <location>
        <begin position="143"/>
        <end position="168"/>
    </location>
</feature>
<dbReference type="EMBL" id="JBHMCA010000097">
    <property type="protein sequence ID" value="MFB9452003.1"/>
    <property type="molecule type" value="Genomic_DNA"/>
</dbReference>
<feature type="transmembrane region" description="Helical" evidence="1">
    <location>
        <begin position="104"/>
        <end position="131"/>
    </location>
</feature>
<feature type="transmembrane region" description="Helical" evidence="1">
    <location>
        <begin position="229"/>
        <end position="248"/>
    </location>
</feature>
<feature type="transmembrane region" description="Helical" evidence="1">
    <location>
        <begin position="30"/>
        <end position="50"/>
    </location>
</feature>
<comment type="caution">
    <text evidence="2">The sequence shown here is derived from an EMBL/GenBank/DDBJ whole genome shotgun (WGS) entry which is preliminary data.</text>
</comment>
<accession>A0ABV5MT09</accession>
<keyword evidence="1" id="KW-0472">Membrane</keyword>
<name>A0ABV5MT09_9ACTN</name>
<feature type="transmembrane region" description="Helical" evidence="1">
    <location>
        <begin position="62"/>
        <end position="83"/>
    </location>
</feature>
<evidence type="ECO:0000256" key="1">
    <source>
        <dbReference type="SAM" id="Phobius"/>
    </source>
</evidence>